<protein>
    <recommendedName>
        <fullName evidence="3">DUF1552 domain-containing protein</fullName>
    </recommendedName>
</protein>
<feature type="coiled-coil region" evidence="1">
    <location>
        <begin position="251"/>
        <end position="278"/>
    </location>
</feature>
<accession>A0A381WPG4</accession>
<evidence type="ECO:0000313" key="2">
    <source>
        <dbReference type="EMBL" id="SVA54350.1"/>
    </source>
</evidence>
<reference evidence="2" key="1">
    <citation type="submission" date="2018-05" db="EMBL/GenBank/DDBJ databases">
        <authorList>
            <person name="Lanie J.A."/>
            <person name="Ng W.-L."/>
            <person name="Kazmierczak K.M."/>
            <person name="Andrzejewski T.M."/>
            <person name="Davidsen T.M."/>
            <person name="Wayne K.J."/>
            <person name="Tettelin H."/>
            <person name="Glass J.I."/>
            <person name="Rusch D."/>
            <person name="Podicherti R."/>
            <person name="Tsui H.-C.T."/>
            <person name="Winkler M.E."/>
        </authorList>
    </citation>
    <scope>NUCLEOTIDE SEQUENCE</scope>
</reference>
<dbReference type="Pfam" id="PF07586">
    <property type="entry name" value="HXXSHH"/>
    <property type="match status" value="1"/>
</dbReference>
<evidence type="ECO:0000256" key="1">
    <source>
        <dbReference type="SAM" id="Coils"/>
    </source>
</evidence>
<keyword evidence="1" id="KW-0175">Coiled coil</keyword>
<dbReference type="InterPro" id="IPR006311">
    <property type="entry name" value="TAT_signal"/>
</dbReference>
<evidence type="ECO:0008006" key="3">
    <source>
        <dbReference type="Google" id="ProtNLM"/>
    </source>
</evidence>
<sequence length="458" mass="51067">MLNRTHFSRRKFLKANGAAVALPFLHSMPGVFGAGSKVAKPSQKLAIMYIPNGIVRRCFFPGEENGDLPGFVGGFNADKTKNQKRKENSPGIYPLELTSTMQPLKDHTKDVTLITGLDRTFKNGQDVHAQGASCYLTSLSPVQAAEQGIKHPNGRSLDQVIGDKVGNTTAFNTLEIGCNGFTAGKESIYFDNISWYGPDKIAPSIRDPQKLYDRLFAKDSYRSHVTEVTDLVLADAKSLSRKLATEDRATLDEFMTMIRDVEVRMARLEKLLAKADIRVPKNEILPRGEYIRLQADLMLLAFQMGITNISTFMIGPERWDATLKYEGVFDKPVQHHNMTHNQKGKGYLEVQKIDIFHMQQYAYVLKRMKEIKESDGSTMLDNSLVTYGAALGDGATHQYYDLPMIVAGRGQGQVKQGRFIQCKSGTLNSNLWLSVAKLMGLEMESFADSTGVISDMWT</sequence>
<proteinExistence type="predicted"/>
<name>A0A381WPG4_9ZZZZ</name>
<dbReference type="InterPro" id="IPR011447">
    <property type="entry name" value="DUF1552"/>
</dbReference>
<organism evidence="2">
    <name type="scientific">marine metagenome</name>
    <dbReference type="NCBI Taxonomy" id="408172"/>
    <lineage>
        <taxon>unclassified sequences</taxon>
        <taxon>metagenomes</taxon>
        <taxon>ecological metagenomes</taxon>
    </lineage>
</organism>
<dbReference type="AlphaFoldDB" id="A0A381WPG4"/>
<gene>
    <name evidence="2" type="ORF">METZ01_LOCUS107204</name>
</gene>
<dbReference type="EMBL" id="UINC01012444">
    <property type="protein sequence ID" value="SVA54350.1"/>
    <property type="molecule type" value="Genomic_DNA"/>
</dbReference>
<dbReference type="PROSITE" id="PS51318">
    <property type="entry name" value="TAT"/>
    <property type="match status" value="1"/>
</dbReference>